<dbReference type="SMART" id="SM00287">
    <property type="entry name" value="SH3b"/>
    <property type="match status" value="2"/>
</dbReference>
<feature type="domain" description="SH3b" evidence="6">
    <location>
        <begin position="102"/>
        <end position="165"/>
    </location>
</feature>
<dbReference type="InterPro" id="IPR003646">
    <property type="entry name" value="SH3-like_bac-type"/>
</dbReference>
<evidence type="ECO:0000256" key="2">
    <source>
        <dbReference type="ARBA" id="ARBA00022670"/>
    </source>
</evidence>
<reference evidence="8 9" key="1">
    <citation type="submission" date="2019-07" db="EMBL/GenBank/DDBJ databases">
        <title>Genomic Encyclopedia of Archaeal and Bacterial Type Strains, Phase II (KMG-II): from individual species to whole genera.</title>
        <authorList>
            <person name="Goeker M."/>
        </authorList>
    </citation>
    <scope>NUCLEOTIDE SEQUENCE [LARGE SCALE GENOMIC DNA]</scope>
    <source>
        <strain evidence="8 9">DSM 18850</strain>
    </source>
</reference>
<organism evidence="8 9">
    <name type="scientific">Sphingobacterium allocomposti</name>
    <dbReference type="NCBI Taxonomy" id="415956"/>
    <lineage>
        <taxon>Bacteria</taxon>
        <taxon>Pseudomonadati</taxon>
        <taxon>Bacteroidota</taxon>
        <taxon>Sphingobacteriia</taxon>
        <taxon>Sphingobacteriales</taxon>
        <taxon>Sphingobacteriaceae</taxon>
        <taxon>Sphingobacterium</taxon>
    </lineage>
</organism>
<dbReference type="Gene3D" id="3.90.1720.10">
    <property type="entry name" value="endopeptidase domain like (from Nostoc punctiforme)"/>
    <property type="match status" value="1"/>
</dbReference>
<dbReference type="InterPro" id="IPR000064">
    <property type="entry name" value="NLP_P60_dom"/>
</dbReference>
<protein>
    <submittedName>
        <fullName evidence="8">NlpC/P60 family protein</fullName>
    </submittedName>
</protein>
<feature type="domain" description="NlpC/P60" evidence="7">
    <location>
        <begin position="244"/>
        <end position="387"/>
    </location>
</feature>
<sequence length="406" mass="44777">MINLLHKTAFIALLATQSYVVHAQVDSTTYFQVQKVLAETRADHAPDKRTAILELADANVTANEYTIITSEAGIKEILRSALAGFKGSYIIHTLPDTSVGAKQWGVVNLSVANLRTKPAHSAEMATQLLMGAVVDILQKDGGDFLVRTPEGYIAWVPTSSIVPMSEASLSKWKQKRIIYTDEFGKSYSQPDLKSVRVSDLVYGNVLSLVGEDRDFYKVSYPDQRTAYIPKKEATMFDDWLQSRQLTPENVLASAKSMLGLPYLWGGTSVKGVDCSGFTKTSYFMNGYVIPRDASQQVLHGEPVDILDAAGNFDPDKALKNLKPADLLFFAGGKQKQANPRVTHVALYMGNGTFIHAAGTVRINSMLKGAENYDDFQTRTVVAARRYIGSNDPAIQKVEENPYYKNN</sequence>
<dbReference type="Proteomes" id="UP000325105">
    <property type="component" value="Unassembled WGS sequence"/>
</dbReference>
<dbReference type="PROSITE" id="PS51781">
    <property type="entry name" value="SH3B"/>
    <property type="match status" value="1"/>
</dbReference>
<evidence type="ECO:0000259" key="7">
    <source>
        <dbReference type="PROSITE" id="PS51935"/>
    </source>
</evidence>
<evidence type="ECO:0000313" key="8">
    <source>
        <dbReference type="EMBL" id="TYP96676.1"/>
    </source>
</evidence>
<dbReference type="GO" id="GO:0008234">
    <property type="term" value="F:cysteine-type peptidase activity"/>
    <property type="evidence" value="ECO:0007669"/>
    <property type="project" value="UniProtKB-KW"/>
</dbReference>
<dbReference type="Gene3D" id="2.30.30.40">
    <property type="entry name" value="SH3 Domains"/>
    <property type="match status" value="2"/>
</dbReference>
<keyword evidence="9" id="KW-1185">Reference proteome</keyword>
<name>A0A5S5DNR8_9SPHI</name>
<keyword evidence="2" id="KW-0645">Protease</keyword>
<dbReference type="EMBL" id="VNHX01000005">
    <property type="protein sequence ID" value="TYP96676.1"/>
    <property type="molecule type" value="Genomic_DNA"/>
</dbReference>
<feature type="chain" id="PRO_5024402500" evidence="5">
    <location>
        <begin position="24"/>
        <end position="406"/>
    </location>
</feature>
<dbReference type="RefSeq" id="WP_148908057.1">
    <property type="nucleotide sequence ID" value="NZ_VNHX01000005.1"/>
</dbReference>
<keyword evidence="4" id="KW-0788">Thiol protease</keyword>
<comment type="similarity">
    <text evidence="1">Belongs to the peptidase C40 family.</text>
</comment>
<evidence type="ECO:0000259" key="6">
    <source>
        <dbReference type="PROSITE" id="PS51781"/>
    </source>
</evidence>
<evidence type="ECO:0000256" key="4">
    <source>
        <dbReference type="ARBA" id="ARBA00022807"/>
    </source>
</evidence>
<dbReference type="InterPro" id="IPR038765">
    <property type="entry name" value="Papain-like_cys_pep_sf"/>
</dbReference>
<proteinExistence type="inferred from homology"/>
<keyword evidence="3" id="KW-0378">Hydrolase</keyword>
<dbReference type="AlphaFoldDB" id="A0A5S5DNR8"/>
<evidence type="ECO:0000313" key="9">
    <source>
        <dbReference type="Proteomes" id="UP000325105"/>
    </source>
</evidence>
<evidence type="ECO:0000256" key="3">
    <source>
        <dbReference type="ARBA" id="ARBA00022801"/>
    </source>
</evidence>
<dbReference type="InterPro" id="IPR051202">
    <property type="entry name" value="Peptidase_C40"/>
</dbReference>
<gene>
    <name evidence="8" type="ORF">BC792_105169</name>
</gene>
<dbReference type="OrthoDB" id="9813368at2"/>
<dbReference type="PANTHER" id="PTHR47053">
    <property type="entry name" value="MUREIN DD-ENDOPEPTIDASE MEPH-RELATED"/>
    <property type="match status" value="1"/>
</dbReference>
<dbReference type="PANTHER" id="PTHR47053:SF1">
    <property type="entry name" value="MUREIN DD-ENDOPEPTIDASE MEPH-RELATED"/>
    <property type="match status" value="1"/>
</dbReference>
<dbReference type="Pfam" id="PF18348">
    <property type="entry name" value="SH3_16"/>
    <property type="match status" value="1"/>
</dbReference>
<evidence type="ECO:0000256" key="1">
    <source>
        <dbReference type="ARBA" id="ARBA00007074"/>
    </source>
</evidence>
<dbReference type="SUPFAM" id="SSF54001">
    <property type="entry name" value="Cysteine proteinases"/>
    <property type="match status" value="1"/>
</dbReference>
<keyword evidence="5" id="KW-0732">Signal</keyword>
<dbReference type="GO" id="GO:0006508">
    <property type="term" value="P:proteolysis"/>
    <property type="evidence" value="ECO:0007669"/>
    <property type="project" value="UniProtKB-KW"/>
</dbReference>
<evidence type="ECO:0000256" key="5">
    <source>
        <dbReference type="SAM" id="SignalP"/>
    </source>
</evidence>
<dbReference type="Pfam" id="PF00877">
    <property type="entry name" value="NLPC_P60"/>
    <property type="match status" value="1"/>
</dbReference>
<feature type="signal peptide" evidence="5">
    <location>
        <begin position="1"/>
        <end position="23"/>
    </location>
</feature>
<accession>A0A5S5DNR8</accession>
<comment type="caution">
    <text evidence="8">The sequence shown here is derived from an EMBL/GenBank/DDBJ whole genome shotgun (WGS) entry which is preliminary data.</text>
</comment>
<dbReference type="InterPro" id="IPR041382">
    <property type="entry name" value="SH3_16"/>
</dbReference>
<dbReference type="PROSITE" id="PS51935">
    <property type="entry name" value="NLPC_P60"/>
    <property type="match status" value="1"/>
</dbReference>